<proteinExistence type="predicted"/>
<reference evidence="1 2" key="1">
    <citation type="submission" date="2016-10" db="EMBL/GenBank/DDBJ databases">
        <authorList>
            <person name="de Groot N.N."/>
        </authorList>
    </citation>
    <scope>NUCLEOTIDE SEQUENCE [LARGE SCALE GENOMIC DNA]</scope>
    <source>
        <strain evidence="1 2">DSM 43019</strain>
    </source>
</reference>
<protein>
    <submittedName>
        <fullName evidence="1">Uncharacterized protein</fullName>
    </submittedName>
</protein>
<dbReference type="EMBL" id="FONV01000026">
    <property type="protein sequence ID" value="SFF86412.1"/>
    <property type="molecule type" value="Genomic_DNA"/>
</dbReference>
<dbReference type="Proteomes" id="UP000199645">
    <property type="component" value="Unassembled WGS sequence"/>
</dbReference>
<dbReference type="AlphaFoldDB" id="A0A1I2M4F0"/>
<sequence length="106" mass="12336">MRCRGRRRPYHRNDFPKPVIAASRRIGARIARHPRRRNTGRLRAPIDGPAVFGELRQWGRTRIWPGKIRSGSETTSRLRVKMSRQRFSAPSCSRAIFDRESPDLTV</sequence>
<organism evidence="1 2">
    <name type="scientific">Actinoplanes philippinensis</name>
    <dbReference type="NCBI Taxonomy" id="35752"/>
    <lineage>
        <taxon>Bacteria</taxon>
        <taxon>Bacillati</taxon>
        <taxon>Actinomycetota</taxon>
        <taxon>Actinomycetes</taxon>
        <taxon>Micromonosporales</taxon>
        <taxon>Micromonosporaceae</taxon>
        <taxon>Actinoplanes</taxon>
    </lineage>
</organism>
<dbReference type="STRING" id="35752.SAMN05421541_12665"/>
<evidence type="ECO:0000313" key="2">
    <source>
        <dbReference type="Proteomes" id="UP000199645"/>
    </source>
</evidence>
<evidence type="ECO:0000313" key="1">
    <source>
        <dbReference type="EMBL" id="SFF86412.1"/>
    </source>
</evidence>
<gene>
    <name evidence="1" type="ORF">SAMN05421541_12665</name>
</gene>
<name>A0A1I2M4F0_9ACTN</name>
<keyword evidence="2" id="KW-1185">Reference proteome</keyword>
<accession>A0A1I2M4F0</accession>